<protein>
    <submittedName>
        <fullName evidence="3">N-acetyltransferase</fullName>
        <ecNumber evidence="2">2.3.1.-</ecNumber>
    </submittedName>
</protein>
<evidence type="ECO:0000259" key="1">
    <source>
        <dbReference type="PROSITE" id="PS51186"/>
    </source>
</evidence>
<sequence>MEIRPYSNQDKPLLDVFEILPEDRKFTRTPIQNIDLAKGDDERHPTLVMRDNQCVGFFTLHEGQGVKPYSDNNKAIFFRSFSVDARYRGQGLGKAVIQQLPSYINSTFPYINEIILTVNTDNDKAIGLYKRAQYSITGDAILEGRPVYVMNFKI</sequence>
<dbReference type="Proteomes" id="UP000238153">
    <property type="component" value="Unassembled WGS sequence"/>
</dbReference>
<reference evidence="3 4" key="1">
    <citation type="submission" date="2017-11" db="EMBL/GenBank/DDBJ databases">
        <authorList>
            <person name="Founou R.C."/>
            <person name="Founou L."/>
            <person name="Allam M."/>
            <person name="Ismail A."/>
            <person name="Essack S.Y."/>
        </authorList>
    </citation>
    <scope>NUCLEOTIDE SEQUENCE [LARGE SCALE GENOMIC DNA]</scope>
    <source>
        <strain evidence="3 4">G811N2B1</strain>
    </source>
</reference>
<accession>A0A2A1KA69</accession>
<reference evidence="2 5" key="2">
    <citation type="submission" date="2023-08" db="EMBL/GenBank/DDBJ databases">
        <title>Genomic surveillance of Staphylococcus haemolyticus neonatal outbreak in southern France.</title>
        <authorList>
            <person name="Magnan C."/>
            <person name="Morsli M."/>
            <person name="Thiery B."/>
            <person name="Salipante F."/>
            <person name="Attar J."/>
            <person name="Massimo D.M."/>
            <person name="Ory J."/>
            <person name="Pantel A."/>
            <person name="Lavigne J.-P."/>
        </authorList>
    </citation>
    <scope>NUCLEOTIDE SEQUENCE [LARGE SCALE GENOMIC DNA]</scope>
    <source>
        <strain evidence="2 5">NSH026</strain>
    </source>
</reference>
<dbReference type="Pfam" id="PF00583">
    <property type="entry name" value="Acetyltransf_1"/>
    <property type="match status" value="1"/>
</dbReference>
<proteinExistence type="predicted"/>
<dbReference type="EMBL" id="PGWX01000388">
    <property type="protein sequence ID" value="PPJ72087.1"/>
    <property type="molecule type" value="Genomic_DNA"/>
</dbReference>
<dbReference type="Proteomes" id="UP001269271">
    <property type="component" value="Unassembled WGS sequence"/>
</dbReference>
<gene>
    <name evidence="3" type="ORF">CV019_11425</name>
    <name evidence="2" type="ORF">RO950_08435</name>
</gene>
<dbReference type="OMA" id="RAFSIHY"/>
<dbReference type="AlphaFoldDB" id="A0A2A1KA69"/>
<keyword evidence="2" id="KW-0012">Acyltransferase</keyword>
<dbReference type="CDD" id="cd04301">
    <property type="entry name" value="NAT_SF"/>
    <property type="match status" value="1"/>
</dbReference>
<dbReference type="SUPFAM" id="SSF55729">
    <property type="entry name" value="Acyl-CoA N-acyltransferases (Nat)"/>
    <property type="match status" value="1"/>
</dbReference>
<dbReference type="STRING" id="1283.ShL2_02329"/>
<evidence type="ECO:0000313" key="2">
    <source>
        <dbReference type="EMBL" id="MDT4287049.1"/>
    </source>
</evidence>
<keyword evidence="5" id="KW-1185">Reference proteome</keyword>
<dbReference type="InterPro" id="IPR000182">
    <property type="entry name" value="GNAT_dom"/>
</dbReference>
<evidence type="ECO:0000313" key="3">
    <source>
        <dbReference type="EMBL" id="PPJ72087.1"/>
    </source>
</evidence>
<dbReference type="EC" id="2.3.1.-" evidence="2"/>
<keyword evidence="3" id="KW-0808">Transferase</keyword>
<feature type="domain" description="N-acetyltransferase" evidence="1">
    <location>
        <begin position="1"/>
        <end position="154"/>
    </location>
</feature>
<dbReference type="RefSeq" id="WP_011276793.1">
    <property type="nucleotide sequence ID" value="NZ_BKAY01000018.1"/>
</dbReference>
<evidence type="ECO:0000313" key="5">
    <source>
        <dbReference type="Proteomes" id="UP001269271"/>
    </source>
</evidence>
<dbReference type="PROSITE" id="PS51186">
    <property type="entry name" value="GNAT"/>
    <property type="match status" value="1"/>
</dbReference>
<dbReference type="GO" id="GO:0016747">
    <property type="term" value="F:acyltransferase activity, transferring groups other than amino-acyl groups"/>
    <property type="evidence" value="ECO:0007669"/>
    <property type="project" value="InterPro"/>
</dbReference>
<dbReference type="GeneID" id="93781778"/>
<dbReference type="InterPro" id="IPR016181">
    <property type="entry name" value="Acyl_CoA_acyltransferase"/>
</dbReference>
<dbReference type="EMBL" id="JAVSOO010000020">
    <property type="protein sequence ID" value="MDT4287049.1"/>
    <property type="molecule type" value="Genomic_DNA"/>
</dbReference>
<dbReference type="Gene3D" id="3.40.630.30">
    <property type="match status" value="1"/>
</dbReference>
<dbReference type="KEGG" id="shh:ShL2_02329"/>
<organism evidence="3 4">
    <name type="scientific">Staphylococcus haemolyticus</name>
    <dbReference type="NCBI Taxonomy" id="1283"/>
    <lineage>
        <taxon>Bacteria</taxon>
        <taxon>Bacillati</taxon>
        <taxon>Bacillota</taxon>
        <taxon>Bacilli</taxon>
        <taxon>Bacillales</taxon>
        <taxon>Staphylococcaceae</taxon>
        <taxon>Staphylococcus</taxon>
    </lineage>
</organism>
<comment type="caution">
    <text evidence="3">The sequence shown here is derived from an EMBL/GenBank/DDBJ whole genome shotgun (WGS) entry which is preliminary data.</text>
</comment>
<name>A0A2A1KA69_STAHA</name>
<evidence type="ECO:0000313" key="4">
    <source>
        <dbReference type="Proteomes" id="UP000238153"/>
    </source>
</evidence>